<dbReference type="NCBIfam" id="TIGR00444">
    <property type="entry name" value="mazG"/>
    <property type="match status" value="1"/>
</dbReference>
<dbReference type="PANTHER" id="PTHR30522">
    <property type="entry name" value="NUCLEOSIDE TRIPHOSPHATE PYROPHOSPHOHYDROLASE"/>
    <property type="match status" value="1"/>
</dbReference>
<dbReference type="GO" id="GO:0047429">
    <property type="term" value="F:nucleoside triphosphate diphosphatase activity"/>
    <property type="evidence" value="ECO:0007669"/>
    <property type="project" value="InterPro"/>
</dbReference>
<dbReference type="SUPFAM" id="SSF101386">
    <property type="entry name" value="all-alpha NTP pyrophosphatases"/>
    <property type="match status" value="2"/>
</dbReference>
<accession>A0A0G3G8H2</accession>
<dbReference type="OrthoDB" id="9808939at2"/>
<dbReference type="PANTHER" id="PTHR30522:SF0">
    <property type="entry name" value="NUCLEOSIDE TRIPHOSPHATE PYROPHOSPHOHYDROLASE"/>
    <property type="match status" value="1"/>
</dbReference>
<dbReference type="PATRIC" id="fig|106634.4.peg.2238"/>
<dbReference type="GO" id="GO:0006950">
    <property type="term" value="P:response to stress"/>
    <property type="evidence" value="ECO:0007669"/>
    <property type="project" value="UniProtKB-ARBA"/>
</dbReference>
<dbReference type="InterPro" id="IPR011551">
    <property type="entry name" value="NTP_PyrPHydrolase_MazG"/>
</dbReference>
<evidence type="ECO:0000313" key="2">
    <source>
        <dbReference type="Proteomes" id="UP000064201"/>
    </source>
</evidence>
<dbReference type="AlphaFoldDB" id="A0A0G3G8H2"/>
<dbReference type="GO" id="GO:0046061">
    <property type="term" value="P:dATP catabolic process"/>
    <property type="evidence" value="ECO:0007669"/>
    <property type="project" value="TreeGrafter"/>
</dbReference>
<dbReference type="EMBL" id="CP011367">
    <property type="protein sequence ID" value="AKJ95842.1"/>
    <property type="molecule type" value="Genomic_DNA"/>
</dbReference>
<evidence type="ECO:0000313" key="1">
    <source>
        <dbReference type="EMBL" id="AKJ95842.1"/>
    </source>
</evidence>
<gene>
    <name evidence="1" type="ORF">TVD_10985</name>
</gene>
<organism evidence="1 2">
    <name type="scientific">Thioalkalivibrio versutus</name>
    <dbReference type="NCBI Taxonomy" id="106634"/>
    <lineage>
        <taxon>Bacteria</taxon>
        <taxon>Pseudomonadati</taxon>
        <taxon>Pseudomonadota</taxon>
        <taxon>Gammaproteobacteria</taxon>
        <taxon>Chromatiales</taxon>
        <taxon>Ectothiorhodospiraceae</taxon>
        <taxon>Thioalkalivibrio</taxon>
    </lineage>
</organism>
<dbReference type="NCBIfam" id="NF007113">
    <property type="entry name" value="PRK09562.1"/>
    <property type="match status" value="1"/>
</dbReference>
<sequence length="304" mass="34033">MFIRWAVFTACRTPYTPAMTEHTPVDVPGPLDRLRAIMARLRDPESGCAWDRAQTAGTIVPFTLEEAYELADVIARDQGEAADTRELRDELGDLLFQVVFQARIAEEAGRFDLDDVARAIGDKLVRRHPHVFADVEHASDAEREAAWEEDKARERADRAQTSAMDDIPLALPALSRAVKSQRRAARLGFDWDDPAPVVAKIHEELAEVQEAVDQGEAEARIAEEVGDVLFAVSNWARHLGVDPEGALRGSTRKFEARFRHMEALAAACGETLGALDFAAQETLYQEARRRERQPYDESETKDPR</sequence>
<protein>
    <submittedName>
        <fullName evidence="1">Nucleoside triphosphate hydrolase</fullName>
    </submittedName>
</protein>
<dbReference type="GO" id="GO:0046052">
    <property type="term" value="P:UTP catabolic process"/>
    <property type="evidence" value="ECO:0007669"/>
    <property type="project" value="TreeGrafter"/>
</dbReference>
<dbReference type="CDD" id="cd11529">
    <property type="entry name" value="NTP-PPase_MazG_Cterm"/>
    <property type="match status" value="1"/>
</dbReference>
<dbReference type="Proteomes" id="UP000064201">
    <property type="component" value="Chromosome"/>
</dbReference>
<dbReference type="KEGG" id="tvr:TVD_10985"/>
<dbReference type="Pfam" id="PF03819">
    <property type="entry name" value="MazG"/>
    <property type="match status" value="2"/>
</dbReference>
<name>A0A0G3G8H2_9GAMM</name>
<keyword evidence="1" id="KW-0378">Hydrolase</keyword>
<dbReference type="RefSeq" id="WP_018168136.1">
    <property type="nucleotide sequence ID" value="NZ_CP011367.1"/>
</dbReference>
<proteinExistence type="predicted"/>
<dbReference type="CDD" id="cd11528">
    <property type="entry name" value="NTP-PPase_MazG_Nterm"/>
    <property type="match status" value="1"/>
</dbReference>
<dbReference type="GO" id="GO:0006203">
    <property type="term" value="P:dGTP catabolic process"/>
    <property type="evidence" value="ECO:0007669"/>
    <property type="project" value="TreeGrafter"/>
</dbReference>
<dbReference type="Gene3D" id="1.10.287.1080">
    <property type="entry name" value="MazG-like"/>
    <property type="match status" value="2"/>
</dbReference>
<dbReference type="InterPro" id="IPR004518">
    <property type="entry name" value="MazG-like_dom"/>
</dbReference>
<dbReference type="GO" id="GO:0046076">
    <property type="term" value="P:dTTP catabolic process"/>
    <property type="evidence" value="ECO:0007669"/>
    <property type="project" value="TreeGrafter"/>
</dbReference>
<reference evidence="1 2" key="1">
    <citation type="submission" date="2015-04" db="EMBL/GenBank/DDBJ databases">
        <title>Complete Sequence for the Genome of the Thioalkalivibrio versutus D301.</title>
        <authorList>
            <person name="Mu T."/>
            <person name="Zhou J."/>
            <person name="Xu X."/>
        </authorList>
    </citation>
    <scope>NUCLEOTIDE SEQUENCE [LARGE SCALE GENOMIC DNA]</scope>
    <source>
        <strain evidence="1 2">D301</strain>
    </source>
</reference>
<dbReference type="FunFam" id="1.10.287.1080:FF:000001">
    <property type="entry name" value="Nucleoside triphosphate pyrophosphohydrolase"/>
    <property type="match status" value="1"/>
</dbReference>
<dbReference type="GO" id="GO:0046081">
    <property type="term" value="P:dUTP catabolic process"/>
    <property type="evidence" value="ECO:0007669"/>
    <property type="project" value="TreeGrafter"/>
</dbReference>
<dbReference type="STRING" id="106634.TVD_10985"/>
<keyword evidence="2" id="KW-1185">Reference proteome</keyword>
<dbReference type="GO" id="GO:0046047">
    <property type="term" value="P:TTP catabolic process"/>
    <property type="evidence" value="ECO:0007669"/>
    <property type="project" value="TreeGrafter"/>
</dbReference>
<dbReference type="InterPro" id="IPR048015">
    <property type="entry name" value="NTP-PPase_MazG-like_N"/>
</dbReference>
<dbReference type="InterPro" id="IPR048011">
    <property type="entry name" value="NTP-PPase_MazG-like_C"/>
</dbReference>